<organism evidence="9 11">
    <name type="scientific">Neospora caninum (strain Liverpool)</name>
    <dbReference type="NCBI Taxonomy" id="572307"/>
    <lineage>
        <taxon>Eukaryota</taxon>
        <taxon>Sar</taxon>
        <taxon>Alveolata</taxon>
        <taxon>Apicomplexa</taxon>
        <taxon>Conoidasida</taxon>
        <taxon>Coccidia</taxon>
        <taxon>Eucoccidiorida</taxon>
        <taxon>Eimeriorina</taxon>
        <taxon>Sarcocystidae</taxon>
        <taxon>Neospora</taxon>
    </lineage>
</organism>
<evidence type="ECO:0000256" key="3">
    <source>
        <dbReference type="ARBA" id="ARBA00022729"/>
    </source>
</evidence>
<evidence type="ECO:0000256" key="7">
    <source>
        <dbReference type="SAM" id="Phobius"/>
    </source>
</evidence>
<dbReference type="AlphaFoldDB" id="F0VE79"/>
<reference evidence="9" key="2">
    <citation type="submission" date="2011-03" db="EMBL/GenBank/DDBJ databases">
        <title>Comparative genomics and transcriptomics of Neospora caninum and Toxoplasma gondii.</title>
        <authorList>
            <person name="Reid A.J."/>
            <person name="Sohal A."/>
            <person name="Harris D."/>
            <person name="Quail M."/>
            <person name="Sanders M."/>
            <person name="Berriman M."/>
            <person name="Wastling J.M."/>
            <person name="Pain A."/>
        </authorList>
    </citation>
    <scope>NUCLEOTIDE SEQUENCE</scope>
    <source>
        <strain evidence="9">Liverpool</strain>
    </source>
</reference>
<keyword evidence="11" id="KW-1185">Reference proteome</keyword>
<dbReference type="InterPro" id="IPR019008">
    <property type="entry name" value="Beta_sandwich_EMC7"/>
</dbReference>
<evidence type="ECO:0000259" key="8">
    <source>
        <dbReference type="Pfam" id="PF09430"/>
    </source>
</evidence>
<accession>F0VE79</accession>
<dbReference type="InParanoid" id="F0VE79"/>
<feature type="transmembrane region" description="Helical" evidence="7">
    <location>
        <begin position="64"/>
        <end position="87"/>
    </location>
</feature>
<comment type="subcellular location">
    <subcellularLocation>
        <location evidence="1">Membrane</location>
        <topology evidence="1">Single-pass membrane protein</topology>
    </subcellularLocation>
</comment>
<gene>
    <name evidence="10" type="ORF">BN1204_018130</name>
    <name evidence="9" type="ORF">NCLIV_018130</name>
</gene>
<dbReference type="eggNOG" id="ENOG502QYNN">
    <property type="taxonomic scope" value="Eukaryota"/>
</dbReference>
<feature type="transmembrane region" description="Helical" evidence="7">
    <location>
        <begin position="220"/>
        <end position="244"/>
    </location>
</feature>
<name>F0VE79_NEOCL</name>
<evidence type="ECO:0000256" key="5">
    <source>
        <dbReference type="ARBA" id="ARBA00023136"/>
    </source>
</evidence>
<sequence>MGEQRRLLSGAEGFSGFHRDRKAVQFRKAPAESLSAGEPRGVQQRNLGASLFAARRRSAAARRVLRLVNTSLLVFSTLCAAFAASALSDSSSSSCSPSSFSPLLSGRVTVPPQLLVGLRISVNGDFLSISPSSSGDFALPCLPVGSYVIQPSHPLLVFPSYLLTVSSESGAAKKHASRRVSVYLLGESFRPLTPDSPLPLPLRVAPASGPPAYFVVKPPFSLLFLLQQPLLLVAAACFGLMWCLPKLQQYQEEERQQRLLAHEHQQALRAGQDARPAGSTVARRASPAGSEAANFFAGPTGDAGRLCPDDEDIPAFLKALGALRGERCAQRR</sequence>
<evidence type="ECO:0000256" key="6">
    <source>
        <dbReference type="SAM" id="MobiDB-lite"/>
    </source>
</evidence>
<evidence type="ECO:0000256" key="2">
    <source>
        <dbReference type="ARBA" id="ARBA00022692"/>
    </source>
</evidence>
<dbReference type="OrthoDB" id="333656at2759"/>
<feature type="region of interest" description="Disordered" evidence="6">
    <location>
        <begin position="263"/>
        <end position="295"/>
    </location>
</feature>
<dbReference type="OMA" id="AHEHQQA"/>
<keyword evidence="4 7" id="KW-1133">Transmembrane helix</keyword>
<keyword evidence="5 7" id="KW-0472">Membrane</keyword>
<dbReference type="VEuPathDB" id="ToxoDB:NCLIV_018130"/>
<evidence type="ECO:0000313" key="11">
    <source>
        <dbReference type="Proteomes" id="UP000007494"/>
    </source>
</evidence>
<protein>
    <recommendedName>
        <fullName evidence="8">ER membrane protein complex subunit 7 beta-sandwich domain-containing protein</fullName>
    </recommendedName>
</protein>
<dbReference type="Proteomes" id="UP000007494">
    <property type="component" value="Chromosome VI"/>
</dbReference>
<evidence type="ECO:0000256" key="1">
    <source>
        <dbReference type="ARBA" id="ARBA00004167"/>
    </source>
</evidence>
<dbReference type="GO" id="GO:0072546">
    <property type="term" value="C:EMC complex"/>
    <property type="evidence" value="ECO:0007669"/>
    <property type="project" value="TreeGrafter"/>
</dbReference>
<dbReference type="PANTHER" id="PTHR13605">
    <property type="entry name" value="ER MEMBRANE PROTEIN COMPLEX SUBUNIT 7"/>
    <property type="match status" value="1"/>
</dbReference>
<proteinExistence type="predicted"/>
<dbReference type="PANTHER" id="PTHR13605:SF4">
    <property type="entry name" value="ER MEMBRANE PROTEIN COMPLEX SUBUNIT 7"/>
    <property type="match status" value="1"/>
</dbReference>
<evidence type="ECO:0000313" key="9">
    <source>
        <dbReference type="EMBL" id="CBZ52023.1"/>
    </source>
</evidence>
<dbReference type="RefSeq" id="XP_003882055.1">
    <property type="nucleotide sequence ID" value="XM_003882006.1"/>
</dbReference>
<dbReference type="EMBL" id="LN714480">
    <property type="protein sequence ID" value="CEL65984.1"/>
    <property type="molecule type" value="Genomic_DNA"/>
</dbReference>
<keyword evidence="2 7" id="KW-0812">Transmembrane</keyword>
<keyword evidence="3" id="KW-0732">Signal</keyword>
<reference evidence="10" key="4">
    <citation type="journal article" date="2015" name="PLoS ONE">
        <title>Comprehensive Evaluation of Toxoplasma gondii VEG and Neospora caninum LIV Genomes with Tachyzoite Stage Transcriptome and Proteome Defines Novel Transcript Features.</title>
        <authorList>
            <person name="Ramaprasad A."/>
            <person name="Mourier T."/>
            <person name="Naeem R."/>
            <person name="Malas T.B."/>
            <person name="Moussa E."/>
            <person name="Panigrahi A."/>
            <person name="Vermont S.J."/>
            <person name="Otto T.D."/>
            <person name="Wastling J."/>
            <person name="Pain A."/>
        </authorList>
    </citation>
    <scope>NUCLEOTIDE SEQUENCE</scope>
    <source>
        <strain evidence="10">Liverpool</strain>
    </source>
</reference>
<dbReference type="InterPro" id="IPR039163">
    <property type="entry name" value="EMC7"/>
</dbReference>
<dbReference type="GeneID" id="13444811"/>
<dbReference type="Pfam" id="PF09430">
    <property type="entry name" value="EMC7_beta-sandw"/>
    <property type="match status" value="1"/>
</dbReference>
<reference evidence="11" key="3">
    <citation type="journal article" date="2012" name="PLoS Pathog.">
        <title>Comparative genomics of the apicomplexan parasites Toxoplasma gondii and Neospora caninum: Coccidia differing in host range and transmission strategy.</title>
        <authorList>
            <person name="Reid A.J."/>
            <person name="Vermont S.J."/>
            <person name="Cotton J.A."/>
            <person name="Harris D."/>
            <person name="Hill-Cawthorne G.A."/>
            <person name="Konen-Waisman S."/>
            <person name="Latham S.M."/>
            <person name="Mourier T."/>
            <person name="Norton R."/>
            <person name="Quail M.A."/>
            <person name="Sanders M."/>
            <person name="Shanmugam D."/>
            <person name="Sohal A."/>
            <person name="Wasmuth J.D."/>
            <person name="Brunk B."/>
            <person name="Grigg M.E."/>
            <person name="Howard J.C."/>
            <person name="Parkinson J."/>
            <person name="Roos D.S."/>
            <person name="Trees A.J."/>
            <person name="Berriman M."/>
            <person name="Pain A."/>
            <person name="Wastling J.M."/>
        </authorList>
    </citation>
    <scope>NUCLEOTIDE SEQUENCE [LARGE SCALE GENOMIC DNA]</scope>
    <source>
        <strain evidence="11">Liverpool</strain>
    </source>
</reference>
<dbReference type="EMBL" id="FR823387">
    <property type="protein sequence ID" value="CBZ52023.1"/>
    <property type="molecule type" value="Genomic_DNA"/>
</dbReference>
<feature type="domain" description="ER membrane protein complex subunit 7 beta-sandwich" evidence="8">
    <location>
        <begin position="115"/>
        <end position="233"/>
    </location>
</feature>
<evidence type="ECO:0000313" key="10">
    <source>
        <dbReference type="EMBL" id="CEL65984.1"/>
    </source>
</evidence>
<reference evidence="9" key="1">
    <citation type="submission" date="2011-02" db="EMBL/GenBank/DDBJ databases">
        <authorList>
            <person name="Aslett M."/>
        </authorList>
    </citation>
    <scope>NUCLEOTIDE SEQUENCE</scope>
    <source>
        <strain evidence="9">Liverpool</strain>
    </source>
</reference>
<evidence type="ECO:0000256" key="4">
    <source>
        <dbReference type="ARBA" id="ARBA00022989"/>
    </source>
</evidence>